<protein>
    <submittedName>
        <fullName evidence="2">Uncharacterized protein</fullName>
    </submittedName>
</protein>
<comment type="caution">
    <text evidence="2">The sequence shown here is derived from an EMBL/GenBank/DDBJ whole genome shotgun (WGS) entry which is preliminary data.</text>
</comment>
<evidence type="ECO:0000256" key="1">
    <source>
        <dbReference type="SAM" id="MobiDB-lite"/>
    </source>
</evidence>
<evidence type="ECO:0000313" key="2">
    <source>
        <dbReference type="EMBL" id="MBB6018509.1"/>
    </source>
</evidence>
<proteinExistence type="predicted"/>
<gene>
    <name evidence="2" type="ORF">HNQ04_003790</name>
</gene>
<keyword evidence="3" id="KW-1185">Reference proteome</keyword>
<organism evidence="2 3">
    <name type="scientific">Deinococcus radiopugnans ATCC 19172</name>
    <dbReference type="NCBI Taxonomy" id="585398"/>
    <lineage>
        <taxon>Bacteria</taxon>
        <taxon>Thermotogati</taxon>
        <taxon>Deinococcota</taxon>
        <taxon>Deinococci</taxon>
        <taxon>Deinococcales</taxon>
        <taxon>Deinococcaceae</taxon>
        <taxon>Deinococcus</taxon>
    </lineage>
</organism>
<dbReference type="Proteomes" id="UP000629870">
    <property type="component" value="Unassembled WGS sequence"/>
</dbReference>
<evidence type="ECO:0000313" key="3">
    <source>
        <dbReference type="Proteomes" id="UP000629870"/>
    </source>
</evidence>
<feature type="region of interest" description="Disordered" evidence="1">
    <location>
        <begin position="48"/>
        <end position="72"/>
    </location>
</feature>
<reference evidence="2 3" key="1">
    <citation type="submission" date="2020-08" db="EMBL/GenBank/DDBJ databases">
        <title>Genomic Encyclopedia of Type Strains, Phase IV (KMG-IV): sequencing the most valuable type-strain genomes for metagenomic binning, comparative biology and taxonomic classification.</title>
        <authorList>
            <person name="Goeker M."/>
        </authorList>
    </citation>
    <scope>NUCLEOTIDE SEQUENCE [LARGE SCALE GENOMIC DNA]</scope>
    <source>
        <strain evidence="2 3">DSM 12027</strain>
    </source>
</reference>
<sequence length="72" mass="7786">MEAGNALAIALAAQHSLSPAKRSALFVWADDGGTIIPGSGGEVVFQAAQSPEWSERSAKRRRKNLIGRLRRR</sequence>
<feature type="compositionally biased region" description="Basic residues" evidence="1">
    <location>
        <begin position="58"/>
        <end position="72"/>
    </location>
</feature>
<accession>A0ABR6NWU1</accession>
<name>A0ABR6NWU1_9DEIO</name>
<dbReference type="EMBL" id="JACHEW010000032">
    <property type="protein sequence ID" value="MBB6018509.1"/>
    <property type="molecule type" value="Genomic_DNA"/>
</dbReference>